<comment type="caution">
    <text evidence="6">The sequence shown here is derived from an EMBL/GenBank/DDBJ whole genome shotgun (WGS) entry which is preliminary data.</text>
</comment>
<dbReference type="Gene3D" id="2.60.40.10">
    <property type="entry name" value="Immunoglobulins"/>
    <property type="match status" value="1"/>
</dbReference>
<name>A0ABU9BU19_9BURK</name>
<dbReference type="PROSITE" id="PS50887">
    <property type="entry name" value="GGDEF"/>
    <property type="match status" value="1"/>
</dbReference>
<dbReference type="PANTHER" id="PTHR45138">
    <property type="entry name" value="REGULATORY COMPONENTS OF SENSORY TRANSDUCTION SYSTEM"/>
    <property type="match status" value="1"/>
</dbReference>
<evidence type="ECO:0000256" key="4">
    <source>
        <dbReference type="SAM" id="Phobius"/>
    </source>
</evidence>
<feature type="domain" description="GGDEF" evidence="5">
    <location>
        <begin position="939"/>
        <end position="1078"/>
    </location>
</feature>
<evidence type="ECO:0000313" key="6">
    <source>
        <dbReference type="EMBL" id="MEK8032958.1"/>
    </source>
</evidence>
<gene>
    <name evidence="6" type="ORF">AACH06_19220</name>
</gene>
<dbReference type="SUPFAM" id="SSF55073">
    <property type="entry name" value="Nucleotide cyclase"/>
    <property type="match status" value="1"/>
</dbReference>
<keyword evidence="4" id="KW-0472">Membrane</keyword>
<dbReference type="SMART" id="SM00267">
    <property type="entry name" value="GGDEF"/>
    <property type="match status" value="1"/>
</dbReference>
<dbReference type="InterPro" id="IPR029787">
    <property type="entry name" value="Nucleotide_cyclase"/>
</dbReference>
<dbReference type="Proteomes" id="UP001371218">
    <property type="component" value="Unassembled WGS sequence"/>
</dbReference>
<evidence type="ECO:0000256" key="3">
    <source>
        <dbReference type="SAM" id="MobiDB-lite"/>
    </source>
</evidence>
<keyword evidence="7" id="KW-1185">Reference proteome</keyword>
<dbReference type="InterPro" id="IPR015943">
    <property type="entry name" value="WD40/YVTN_repeat-like_dom_sf"/>
</dbReference>
<dbReference type="InterPro" id="IPR011110">
    <property type="entry name" value="Reg_prop"/>
</dbReference>
<dbReference type="PANTHER" id="PTHR45138:SF9">
    <property type="entry name" value="DIGUANYLATE CYCLASE DGCM-RELATED"/>
    <property type="match status" value="1"/>
</dbReference>
<dbReference type="InterPro" id="IPR000160">
    <property type="entry name" value="GGDEF_dom"/>
</dbReference>
<feature type="transmembrane region" description="Helical" evidence="4">
    <location>
        <begin position="836"/>
        <end position="856"/>
    </location>
</feature>
<dbReference type="InterPro" id="IPR013783">
    <property type="entry name" value="Ig-like_fold"/>
</dbReference>
<dbReference type="Pfam" id="PF00990">
    <property type="entry name" value="GGDEF"/>
    <property type="match status" value="1"/>
</dbReference>
<organism evidence="6 7">
    <name type="scientific">Ideonella lacteola</name>
    <dbReference type="NCBI Taxonomy" id="2984193"/>
    <lineage>
        <taxon>Bacteria</taxon>
        <taxon>Pseudomonadati</taxon>
        <taxon>Pseudomonadota</taxon>
        <taxon>Betaproteobacteria</taxon>
        <taxon>Burkholderiales</taxon>
        <taxon>Sphaerotilaceae</taxon>
        <taxon>Ideonella</taxon>
    </lineage>
</organism>
<dbReference type="InterPro" id="IPR043128">
    <property type="entry name" value="Rev_trsase/Diguanyl_cyclase"/>
</dbReference>
<dbReference type="EC" id="2.7.7.65" evidence="1"/>
<dbReference type="InterPro" id="IPR011123">
    <property type="entry name" value="Y_Y_Y"/>
</dbReference>
<evidence type="ECO:0000313" key="7">
    <source>
        <dbReference type="Proteomes" id="UP001371218"/>
    </source>
</evidence>
<evidence type="ECO:0000256" key="2">
    <source>
        <dbReference type="ARBA" id="ARBA00034247"/>
    </source>
</evidence>
<dbReference type="SUPFAM" id="SSF63829">
    <property type="entry name" value="Calcium-dependent phosphotriesterase"/>
    <property type="match status" value="3"/>
</dbReference>
<dbReference type="CDD" id="cd01949">
    <property type="entry name" value="GGDEF"/>
    <property type="match status" value="1"/>
</dbReference>
<dbReference type="RefSeq" id="WP_341427380.1">
    <property type="nucleotide sequence ID" value="NZ_JBBUTG010000013.1"/>
</dbReference>
<dbReference type="Gene3D" id="3.30.70.270">
    <property type="match status" value="1"/>
</dbReference>
<accession>A0ABU9BU19</accession>
<evidence type="ECO:0000256" key="1">
    <source>
        <dbReference type="ARBA" id="ARBA00012528"/>
    </source>
</evidence>
<sequence>MPAVYCLPLYRLLRVLARGGWVAWWAVALAGGASAYAAEASKAAVGAEGRRWSHLTEVAFQHLTQDQGLPNEIATAIAEDGDGFLWVGTLGGLARWDGYRARVFKADPRVPGTLPDNVVQTLHGDAAGTLWIGTSSAGIARYDPATEKFVSYPVGEQGLSHVSVRSIIDDGSGGLWVATDGGLDHLDPASGRILHANADGAGGAGLTGERVHVVLRDALGALWVGSSEGLFRREAGGDRFTPVRLLAGPGPQPEPQTLAEDSAGRLWVGTLQHGAFVLEDHGRAAARVVHEGRSHDGVDILRNRQIVTMAEVQPGEMWLGMGGQGIVSIDIAKGESRRIRNIPTWPMSLPDNALRDLHRDRSGLVWVATNSGVSRHDPRQSAILTRFGVAPTDTPLANRSSTEVSWILPMPQGRLWLGTHKSGIEILDGTGARVGALRPDASRPGTALPQDIVLGMDRAPDGGVFIGTKRGLYLASPDGQRVTRVTLPGRDPAASTWAVLADGDVLWVGGQTDGLWRFDLRTRQATPMLRGGAAMLSDQRIIVLAKGAEGTLWVGTRNGLNHLDPATGRVRSYPADPDSPQGLSAGFVTAIYCDRLDRLWVGTYGGGIDILPLKDPAGQMIRLGTAQGLPDGNVNALLEDPQGQVWASTDNGLARISPQTLAVRSLRRAEGVVFPTYWTGSAASTPEGELLFGGAGGMTIVRPERLYAWTYSPAIVVTDLKIGGRSLPAGRFATLDAGASAPAAGPLVVPPEGNSIAVEFSAVDFSAPERNRYAYKLEGFDADWLETDHSRRLAAYTNLPPGNYRLLLRGSNREGVWSERVVGLPIRVRPDWHQTVWFRLCIALALFMLVVLVVHLRTRLLRARHIELERKVRERTAELEALHKALKDKSLVLERTSITDPLTGLHNRRFLVEHIDHDIAASLRRLQEAKAAGGAPIDTDSVFFLLDVDHFKRVNDVHGHAVGDAVLVQVSRRLRSVMRESDYLVRWGGEEFLAVARDTDRGRAEELAERMRAVVADSPFIVEGGRALPVTCSIGFACLPYLPWRPHALGWQDVVRLADVALYTAKRAGRDAWVGLHATERAQAESLLATAQGGPQRALHEGEIRATSNKPPDVVARAFSPPSGESGDATPWPFNSTATPAPT</sequence>
<dbReference type="NCBIfam" id="TIGR00254">
    <property type="entry name" value="GGDEF"/>
    <property type="match status" value="1"/>
</dbReference>
<dbReference type="InterPro" id="IPR050469">
    <property type="entry name" value="Diguanylate_Cyclase"/>
</dbReference>
<dbReference type="Pfam" id="PF07495">
    <property type="entry name" value="Y_Y_Y"/>
    <property type="match status" value="1"/>
</dbReference>
<comment type="catalytic activity">
    <reaction evidence="2">
        <text>2 GTP = 3',3'-c-di-GMP + 2 diphosphate</text>
        <dbReference type="Rhea" id="RHEA:24898"/>
        <dbReference type="ChEBI" id="CHEBI:33019"/>
        <dbReference type="ChEBI" id="CHEBI:37565"/>
        <dbReference type="ChEBI" id="CHEBI:58805"/>
        <dbReference type="EC" id="2.7.7.65"/>
    </reaction>
</comment>
<proteinExistence type="predicted"/>
<evidence type="ECO:0000259" key="5">
    <source>
        <dbReference type="PROSITE" id="PS50887"/>
    </source>
</evidence>
<keyword evidence="4" id="KW-1133">Transmembrane helix</keyword>
<dbReference type="Gene3D" id="2.130.10.10">
    <property type="entry name" value="YVTN repeat-like/Quinoprotein amine dehydrogenase"/>
    <property type="match status" value="3"/>
</dbReference>
<keyword evidence="4" id="KW-0812">Transmembrane</keyword>
<reference evidence="6 7" key="1">
    <citation type="submission" date="2024-04" db="EMBL/GenBank/DDBJ databases">
        <title>Novel species of the genus Ideonella isolated from streams.</title>
        <authorList>
            <person name="Lu H."/>
        </authorList>
    </citation>
    <scope>NUCLEOTIDE SEQUENCE [LARGE SCALE GENOMIC DNA]</scope>
    <source>
        <strain evidence="6 7">DXS29W</strain>
    </source>
</reference>
<protein>
    <recommendedName>
        <fullName evidence="1">diguanylate cyclase</fullName>
        <ecNumber evidence="1">2.7.7.65</ecNumber>
    </recommendedName>
</protein>
<feature type="region of interest" description="Disordered" evidence="3">
    <location>
        <begin position="1103"/>
        <end position="1143"/>
    </location>
</feature>
<dbReference type="Pfam" id="PF07494">
    <property type="entry name" value="Reg_prop"/>
    <property type="match status" value="4"/>
</dbReference>
<dbReference type="EMBL" id="JBBUTG010000013">
    <property type="protein sequence ID" value="MEK8032958.1"/>
    <property type="molecule type" value="Genomic_DNA"/>
</dbReference>
<feature type="compositionally biased region" description="Polar residues" evidence="3">
    <location>
        <begin position="1133"/>
        <end position="1143"/>
    </location>
</feature>